<sequence>MSDKFSLYKRSLTNWQDYSAQYVGYVEPTWQELDLLWEQTFCIEEIPAGDNWGNFSSNFHLWLEERFLEWGNIKEATEHYMSFNPHLNFDPTAIFNTINCKQYIYNFIKIPPGRLIPWHCDTYAYFVKRFDLDADIVPTVKRAVVCMTDWSFGQTIQIGDSVLSHWQAGDIYSWDHEAWHGAANFGNEPLTLMQVTYND</sequence>
<dbReference type="EMBL" id="LR796233">
    <property type="protein sequence ID" value="CAB4128516.1"/>
    <property type="molecule type" value="Genomic_DNA"/>
</dbReference>
<protein>
    <submittedName>
        <fullName evidence="1">Uncharacterized protein</fullName>
    </submittedName>
</protein>
<proteinExistence type="predicted"/>
<accession>A0A6J5L5E7</accession>
<evidence type="ECO:0000313" key="1">
    <source>
        <dbReference type="EMBL" id="CAB4128516.1"/>
    </source>
</evidence>
<reference evidence="1" key="1">
    <citation type="submission" date="2020-04" db="EMBL/GenBank/DDBJ databases">
        <authorList>
            <person name="Chiriac C."/>
            <person name="Salcher M."/>
            <person name="Ghai R."/>
            <person name="Kavagutti S V."/>
        </authorList>
    </citation>
    <scope>NUCLEOTIDE SEQUENCE</scope>
</reference>
<organism evidence="1">
    <name type="scientific">uncultured Caudovirales phage</name>
    <dbReference type="NCBI Taxonomy" id="2100421"/>
    <lineage>
        <taxon>Viruses</taxon>
        <taxon>Duplodnaviria</taxon>
        <taxon>Heunggongvirae</taxon>
        <taxon>Uroviricota</taxon>
        <taxon>Caudoviricetes</taxon>
        <taxon>Peduoviridae</taxon>
        <taxon>Maltschvirus</taxon>
        <taxon>Maltschvirus maltsch</taxon>
    </lineage>
</organism>
<gene>
    <name evidence="1" type="ORF">UFOVP112_35</name>
</gene>
<name>A0A6J5L5E7_9CAUD</name>